<protein>
    <submittedName>
        <fullName evidence="3">Alpha/beta fold hydrolase</fullName>
    </submittedName>
</protein>
<dbReference type="Pfam" id="PF00561">
    <property type="entry name" value="Abhydrolase_1"/>
    <property type="match status" value="1"/>
</dbReference>
<comment type="caution">
    <text evidence="3">The sequence shown here is derived from an EMBL/GenBank/DDBJ whole genome shotgun (WGS) entry which is preliminary data.</text>
</comment>
<dbReference type="InterPro" id="IPR000073">
    <property type="entry name" value="AB_hydrolase_1"/>
</dbReference>
<gene>
    <name evidence="3" type="ORF">ACFOEI_16105</name>
</gene>
<name>A0ABV7M568_9GAMM</name>
<keyword evidence="4" id="KW-1185">Reference proteome</keyword>
<dbReference type="InterPro" id="IPR008220">
    <property type="entry name" value="HAT_MetX-like"/>
</dbReference>
<accession>A0ABV7M568</accession>
<evidence type="ECO:0000256" key="1">
    <source>
        <dbReference type="ARBA" id="ARBA00022679"/>
    </source>
</evidence>
<evidence type="ECO:0000313" key="4">
    <source>
        <dbReference type="Proteomes" id="UP001595640"/>
    </source>
</evidence>
<keyword evidence="3" id="KW-0378">Hydrolase</keyword>
<dbReference type="SUPFAM" id="SSF53474">
    <property type="entry name" value="alpha/beta-Hydrolases"/>
    <property type="match status" value="1"/>
</dbReference>
<dbReference type="PIRSF" id="PIRSF000443">
    <property type="entry name" value="Homoser_Ac_trans"/>
    <property type="match status" value="1"/>
</dbReference>
<reference evidence="4" key="1">
    <citation type="journal article" date="2019" name="Int. J. Syst. Evol. Microbiol.">
        <title>The Global Catalogue of Microorganisms (GCM) 10K type strain sequencing project: providing services to taxonomists for standard genome sequencing and annotation.</title>
        <authorList>
            <consortium name="The Broad Institute Genomics Platform"/>
            <consortium name="The Broad Institute Genome Sequencing Center for Infectious Disease"/>
            <person name="Wu L."/>
            <person name="Ma J."/>
        </authorList>
    </citation>
    <scope>NUCLEOTIDE SEQUENCE [LARGE SCALE GENOMIC DNA]</scope>
    <source>
        <strain evidence="4">KCTC 12847</strain>
    </source>
</reference>
<evidence type="ECO:0000313" key="3">
    <source>
        <dbReference type="EMBL" id="MFC3293580.1"/>
    </source>
</evidence>
<feature type="domain" description="AB hydrolase-1" evidence="2">
    <location>
        <begin position="63"/>
        <end position="163"/>
    </location>
</feature>
<proteinExistence type="predicted"/>
<dbReference type="Gene3D" id="3.40.50.1820">
    <property type="entry name" value="alpha/beta hydrolase"/>
    <property type="match status" value="1"/>
</dbReference>
<dbReference type="EMBL" id="JBHRUH010000031">
    <property type="protein sequence ID" value="MFC3293580.1"/>
    <property type="molecule type" value="Genomic_DNA"/>
</dbReference>
<organism evidence="3 4">
    <name type="scientific">Modicisalibacter luteus</name>
    <dbReference type="NCBI Taxonomy" id="453962"/>
    <lineage>
        <taxon>Bacteria</taxon>
        <taxon>Pseudomonadati</taxon>
        <taxon>Pseudomonadota</taxon>
        <taxon>Gammaproteobacteria</taxon>
        <taxon>Oceanospirillales</taxon>
        <taxon>Halomonadaceae</taxon>
        <taxon>Modicisalibacter</taxon>
    </lineage>
</organism>
<sequence length="337" mass="38112">MTIQHNVQRYALGSIRLQNESILEDAFLTYSTHGRLNRERSNAILLLPPLMANHTRYDFLIGPGKAFDTDRYYVITADTLGNGYAISPSNSPSQAGDRFPRFTILDMVDAQYQLIRQELKIARLLAVGGLSMGGMQALQWGVKYPDMMETVIALATMAHPTPWVKAIWHTLRKAMQVGQHTNDEGVSAEAMCAATTFFLILTRHWEWFDRQATQEDQKISHWLDTQSSAMAKHWDMYNFIYQTLAEDSYELGDTKSGMDYRQALSTIRASVLFMPSASDLLHPANELHEAMKHVPQARIAEIPSACGHMGGGGLDPHDISFITQEIKRFLRTLNHMH</sequence>
<dbReference type="PANTHER" id="PTHR32268:SF11">
    <property type="entry name" value="HOMOSERINE O-ACETYLTRANSFERASE"/>
    <property type="match status" value="1"/>
</dbReference>
<dbReference type="GO" id="GO:0016787">
    <property type="term" value="F:hydrolase activity"/>
    <property type="evidence" value="ECO:0007669"/>
    <property type="project" value="UniProtKB-KW"/>
</dbReference>
<dbReference type="Proteomes" id="UP001595640">
    <property type="component" value="Unassembled WGS sequence"/>
</dbReference>
<evidence type="ECO:0000259" key="2">
    <source>
        <dbReference type="Pfam" id="PF00561"/>
    </source>
</evidence>
<dbReference type="InterPro" id="IPR029058">
    <property type="entry name" value="AB_hydrolase_fold"/>
</dbReference>
<keyword evidence="1" id="KW-0808">Transferase</keyword>
<dbReference type="RefSeq" id="WP_019017847.1">
    <property type="nucleotide sequence ID" value="NZ_BMXD01000001.1"/>
</dbReference>
<dbReference type="PANTHER" id="PTHR32268">
    <property type="entry name" value="HOMOSERINE O-ACETYLTRANSFERASE"/>
    <property type="match status" value="1"/>
</dbReference>